<dbReference type="Pfam" id="PF00480">
    <property type="entry name" value="ROK"/>
    <property type="match status" value="1"/>
</dbReference>
<dbReference type="KEGG" id="geh:HYN69_02695"/>
<dbReference type="Gene3D" id="1.10.10.10">
    <property type="entry name" value="Winged helix-like DNA-binding domain superfamily/Winged helix DNA-binding domain"/>
    <property type="match status" value="1"/>
</dbReference>
<dbReference type="PANTHER" id="PTHR18964:SF149">
    <property type="entry name" value="BIFUNCTIONAL UDP-N-ACETYLGLUCOSAMINE 2-EPIMERASE_N-ACETYLMANNOSAMINE KINASE"/>
    <property type="match status" value="1"/>
</dbReference>
<keyword evidence="2" id="KW-0808">Transferase</keyword>
<gene>
    <name evidence="2" type="ORF">HYN69_02695</name>
</gene>
<dbReference type="OrthoDB" id="49685at2"/>
<dbReference type="SUPFAM" id="SSF46785">
    <property type="entry name" value="Winged helix' DNA-binding domain"/>
    <property type="match status" value="1"/>
</dbReference>
<dbReference type="InterPro" id="IPR036388">
    <property type="entry name" value="WH-like_DNA-bd_sf"/>
</dbReference>
<keyword evidence="2" id="KW-0418">Kinase</keyword>
<dbReference type="SUPFAM" id="SSF53067">
    <property type="entry name" value="Actin-like ATPase domain"/>
    <property type="match status" value="1"/>
</dbReference>
<dbReference type="Gene3D" id="3.30.420.40">
    <property type="match status" value="2"/>
</dbReference>
<name>A0A2S0UQT7_9RHOB</name>
<evidence type="ECO:0000313" key="2">
    <source>
        <dbReference type="EMBL" id="AWB50186.1"/>
    </source>
</evidence>
<accession>A0A2S0UQT7</accession>
<comment type="similarity">
    <text evidence="1">Belongs to the ROK (NagC/XylR) family.</text>
</comment>
<protein>
    <submittedName>
        <fullName evidence="2">Sugar kinase</fullName>
    </submittedName>
</protein>
<reference evidence="2 3" key="1">
    <citation type="submission" date="2018-04" db="EMBL/GenBank/DDBJ databases">
        <title>Genome sequencing of Gemmobacter.</title>
        <authorList>
            <person name="Yi H."/>
            <person name="Baek M.-G."/>
        </authorList>
    </citation>
    <scope>NUCLEOTIDE SEQUENCE [LARGE SCALE GENOMIC DNA]</scope>
    <source>
        <strain evidence="2 3">HYN0069</strain>
    </source>
</reference>
<evidence type="ECO:0000313" key="3">
    <source>
        <dbReference type="Proteomes" id="UP000244496"/>
    </source>
</evidence>
<evidence type="ECO:0000256" key="1">
    <source>
        <dbReference type="ARBA" id="ARBA00006479"/>
    </source>
</evidence>
<dbReference type="CDD" id="cd23763">
    <property type="entry name" value="ASKHA_ATPase_ROK"/>
    <property type="match status" value="1"/>
</dbReference>
<dbReference type="Pfam" id="PF13412">
    <property type="entry name" value="HTH_24"/>
    <property type="match status" value="1"/>
</dbReference>
<dbReference type="PANTHER" id="PTHR18964">
    <property type="entry name" value="ROK (REPRESSOR, ORF, KINASE) FAMILY"/>
    <property type="match status" value="1"/>
</dbReference>
<organism evidence="2 3">
    <name type="scientific">Paragemmobacter aquarius</name>
    <dbReference type="NCBI Taxonomy" id="2169400"/>
    <lineage>
        <taxon>Bacteria</taxon>
        <taxon>Pseudomonadati</taxon>
        <taxon>Pseudomonadota</taxon>
        <taxon>Alphaproteobacteria</taxon>
        <taxon>Rhodobacterales</taxon>
        <taxon>Paracoccaceae</taxon>
        <taxon>Paragemmobacter</taxon>
    </lineage>
</organism>
<keyword evidence="3" id="KW-1185">Reference proteome</keyword>
<sequence>MRAHNERLVLSLVRQQGALSKSDIARMTGLSNQTVSVIMRSLETEGLLLRGEPVRGRIGQPSVPMSLAAEGAFFLGLKIGRRSADLMLVDFLGQVRATRREVYRYPTPSNVVAFVTRALPAVLATLPPAHRDRVGGMGIAMPFQLWNWVRYIGAPQSEMDQWRDRDVQAEIAAIAGMPVHVQNDATAACGAELVFGTGEKPKDFLYFYFGTFIGGGLVLNGQLFTGRTGNAGGVGPMPVPGPDGTLQRLFDVASMSRLSEAMEAAGESSDHLWQQHAEWRVSTPILNDWLDQAAEGIAYAALSAAALIELEAVMIDGWMPACIRADLTERTRNALMRLDLSGVEPPQVRQGTVGADARALGAAAIPLAQRYLIDPNALTRDS</sequence>
<dbReference type="InterPro" id="IPR036390">
    <property type="entry name" value="WH_DNA-bd_sf"/>
</dbReference>
<dbReference type="InterPro" id="IPR043129">
    <property type="entry name" value="ATPase_NBD"/>
</dbReference>
<dbReference type="InterPro" id="IPR000600">
    <property type="entry name" value="ROK"/>
</dbReference>
<dbReference type="GO" id="GO:0016301">
    <property type="term" value="F:kinase activity"/>
    <property type="evidence" value="ECO:0007669"/>
    <property type="project" value="UniProtKB-KW"/>
</dbReference>
<dbReference type="AlphaFoldDB" id="A0A2S0UQT7"/>
<proteinExistence type="inferred from homology"/>
<dbReference type="Proteomes" id="UP000244496">
    <property type="component" value="Chromosome"/>
</dbReference>
<dbReference type="EMBL" id="CP028918">
    <property type="protein sequence ID" value="AWB50186.1"/>
    <property type="molecule type" value="Genomic_DNA"/>
</dbReference>